<dbReference type="AlphaFoldDB" id="A0AAV7QYM5"/>
<sequence>MLLRTLDWRGCSSTQLLAPEGRGHQGKGRARVAPLRRKPFDSRSESRCGEARTRPDECMRVGRLPRGNRHKAVNDFSACRASDSEAGPCGNQLDIRNVLTTAANWRASPQNEA</sequence>
<feature type="compositionally biased region" description="Basic residues" evidence="1">
    <location>
        <begin position="24"/>
        <end position="37"/>
    </location>
</feature>
<feature type="compositionally biased region" description="Basic and acidic residues" evidence="1">
    <location>
        <begin position="38"/>
        <end position="48"/>
    </location>
</feature>
<feature type="region of interest" description="Disordered" evidence="1">
    <location>
        <begin position="16"/>
        <end position="48"/>
    </location>
</feature>
<accession>A0AAV7QYM5</accession>
<proteinExistence type="predicted"/>
<organism evidence="2 3">
    <name type="scientific">Pleurodeles waltl</name>
    <name type="common">Iberian ribbed newt</name>
    <dbReference type="NCBI Taxonomy" id="8319"/>
    <lineage>
        <taxon>Eukaryota</taxon>
        <taxon>Metazoa</taxon>
        <taxon>Chordata</taxon>
        <taxon>Craniata</taxon>
        <taxon>Vertebrata</taxon>
        <taxon>Euteleostomi</taxon>
        <taxon>Amphibia</taxon>
        <taxon>Batrachia</taxon>
        <taxon>Caudata</taxon>
        <taxon>Salamandroidea</taxon>
        <taxon>Salamandridae</taxon>
        <taxon>Pleurodelinae</taxon>
        <taxon>Pleurodeles</taxon>
    </lineage>
</organism>
<evidence type="ECO:0000313" key="3">
    <source>
        <dbReference type="Proteomes" id="UP001066276"/>
    </source>
</evidence>
<evidence type="ECO:0000313" key="2">
    <source>
        <dbReference type="EMBL" id="KAJ1145471.1"/>
    </source>
</evidence>
<dbReference type="EMBL" id="JANPWB010000010">
    <property type="protein sequence ID" value="KAJ1145471.1"/>
    <property type="molecule type" value="Genomic_DNA"/>
</dbReference>
<gene>
    <name evidence="2" type="ORF">NDU88_011757</name>
</gene>
<reference evidence="2" key="1">
    <citation type="journal article" date="2022" name="bioRxiv">
        <title>Sequencing and chromosome-scale assembly of the giantPleurodeles waltlgenome.</title>
        <authorList>
            <person name="Brown T."/>
            <person name="Elewa A."/>
            <person name="Iarovenko S."/>
            <person name="Subramanian E."/>
            <person name="Araus A.J."/>
            <person name="Petzold A."/>
            <person name="Susuki M."/>
            <person name="Suzuki K.-i.T."/>
            <person name="Hayashi T."/>
            <person name="Toyoda A."/>
            <person name="Oliveira C."/>
            <person name="Osipova E."/>
            <person name="Leigh N.D."/>
            <person name="Simon A."/>
            <person name="Yun M.H."/>
        </authorList>
    </citation>
    <scope>NUCLEOTIDE SEQUENCE</scope>
    <source>
        <strain evidence="2">20211129_DDA</strain>
        <tissue evidence="2">Liver</tissue>
    </source>
</reference>
<keyword evidence="3" id="KW-1185">Reference proteome</keyword>
<name>A0AAV7QYM5_PLEWA</name>
<comment type="caution">
    <text evidence="2">The sequence shown here is derived from an EMBL/GenBank/DDBJ whole genome shotgun (WGS) entry which is preliminary data.</text>
</comment>
<evidence type="ECO:0000256" key="1">
    <source>
        <dbReference type="SAM" id="MobiDB-lite"/>
    </source>
</evidence>
<protein>
    <submittedName>
        <fullName evidence="2">Uncharacterized protein</fullName>
    </submittedName>
</protein>
<dbReference type="Proteomes" id="UP001066276">
    <property type="component" value="Chromosome 6"/>
</dbReference>